<feature type="domain" description="Acyl-ACP-thioesterase N-terminal" evidence="1">
    <location>
        <begin position="241"/>
        <end position="273"/>
    </location>
</feature>
<accession>A0ABQ5IFV2</accession>
<proteinExistence type="predicted"/>
<sequence>MQGFAGSEIIRILAGQLSTVAAMADFTLVEVSCGLKRLESDNDVVLDDFTPMLTLESNSDVTSPSVSKPVSWRGGHVVAAMPGFRYPFHTLLAVLLEAFDTLKFSLSLRDVRSIFRDRRGDDDNLQQLCFVTHGLRTPVSWLGRRTSISVAALASVPHGPTVAGRALQLKINLLLIIRAKEKGRRDLDGNLEEGLRRVGFELMESEIKDLAYGQFLKANGEERTTTKRSSSMDEKERKKVSMLLASITTIFLAAEKQWMTLDWKPKRTDMLADLDSFGFGRLVEDGFMFRQNFSIRSYEIGADHTASVETLMNHLQVL</sequence>
<gene>
    <name evidence="2" type="ORF">Tco_1094569</name>
</gene>
<dbReference type="PANTHER" id="PTHR31727:SF2">
    <property type="entry name" value="PALMITOYL-ACYL CARRIER PROTEIN THIOESTERASE, CHLOROPLASTIC"/>
    <property type="match status" value="1"/>
</dbReference>
<name>A0ABQ5IFV2_9ASTR</name>
<dbReference type="InterPro" id="IPR045023">
    <property type="entry name" value="FATA/B"/>
</dbReference>
<protein>
    <submittedName>
        <fullName evidence="2">Acyl-ACP thioesterase</fullName>
    </submittedName>
</protein>
<dbReference type="Proteomes" id="UP001151760">
    <property type="component" value="Unassembled WGS sequence"/>
</dbReference>
<evidence type="ECO:0000259" key="1">
    <source>
        <dbReference type="Pfam" id="PF12590"/>
    </source>
</evidence>
<reference evidence="2" key="1">
    <citation type="journal article" date="2022" name="Int. J. Mol. Sci.">
        <title>Draft Genome of Tanacetum Coccineum: Genomic Comparison of Closely Related Tanacetum-Family Plants.</title>
        <authorList>
            <person name="Yamashiro T."/>
            <person name="Shiraishi A."/>
            <person name="Nakayama K."/>
            <person name="Satake H."/>
        </authorList>
    </citation>
    <scope>NUCLEOTIDE SEQUENCE</scope>
</reference>
<evidence type="ECO:0000313" key="2">
    <source>
        <dbReference type="EMBL" id="GJT99051.1"/>
    </source>
</evidence>
<dbReference type="PANTHER" id="PTHR31727">
    <property type="entry name" value="OLEOYL-ACYL CARRIER PROTEIN THIOESTERASE 1, CHLOROPLASTIC"/>
    <property type="match status" value="1"/>
</dbReference>
<reference evidence="2" key="2">
    <citation type="submission" date="2022-01" db="EMBL/GenBank/DDBJ databases">
        <authorList>
            <person name="Yamashiro T."/>
            <person name="Shiraishi A."/>
            <person name="Satake H."/>
            <person name="Nakayama K."/>
        </authorList>
    </citation>
    <scope>NUCLEOTIDE SEQUENCE</scope>
</reference>
<dbReference type="Pfam" id="PF12590">
    <property type="entry name" value="Acyl-thio_N"/>
    <property type="match status" value="1"/>
</dbReference>
<organism evidence="2 3">
    <name type="scientific">Tanacetum coccineum</name>
    <dbReference type="NCBI Taxonomy" id="301880"/>
    <lineage>
        <taxon>Eukaryota</taxon>
        <taxon>Viridiplantae</taxon>
        <taxon>Streptophyta</taxon>
        <taxon>Embryophyta</taxon>
        <taxon>Tracheophyta</taxon>
        <taxon>Spermatophyta</taxon>
        <taxon>Magnoliopsida</taxon>
        <taxon>eudicotyledons</taxon>
        <taxon>Gunneridae</taxon>
        <taxon>Pentapetalae</taxon>
        <taxon>asterids</taxon>
        <taxon>campanulids</taxon>
        <taxon>Asterales</taxon>
        <taxon>Asteraceae</taxon>
        <taxon>Asteroideae</taxon>
        <taxon>Anthemideae</taxon>
        <taxon>Anthemidinae</taxon>
        <taxon>Tanacetum</taxon>
    </lineage>
</organism>
<dbReference type="InterPro" id="IPR021113">
    <property type="entry name" value="Acyl-ACP-thioesterase_N"/>
</dbReference>
<evidence type="ECO:0000313" key="3">
    <source>
        <dbReference type="Proteomes" id="UP001151760"/>
    </source>
</evidence>
<dbReference type="EMBL" id="BQNB010020732">
    <property type="protein sequence ID" value="GJT99051.1"/>
    <property type="molecule type" value="Genomic_DNA"/>
</dbReference>
<comment type="caution">
    <text evidence="2">The sequence shown here is derived from an EMBL/GenBank/DDBJ whole genome shotgun (WGS) entry which is preliminary data.</text>
</comment>
<keyword evidence="3" id="KW-1185">Reference proteome</keyword>